<reference evidence="7" key="1">
    <citation type="submission" date="2023-06" db="EMBL/GenBank/DDBJ databases">
        <title>Survivors Of The Sea: Transcriptome response of Skeletonema marinoi to long-term dormancy.</title>
        <authorList>
            <person name="Pinder M.I.M."/>
            <person name="Kourtchenko O."/>
            <person name="Robertson E.K."/>
            <person name="Larsson T."/>
            <person name="Maumus F."/>
            <person name="Osuna-Cruz C.M."/>
            <person name="Vancaester E."/>
            <person name="Stenow R."/>
            <person name="Vandepoele K."/>
            <person name="Ploug H."/>
            <person name="Bruchert V."/>
            <person name="Godhe A."/>
            <person name="Topel M."/>
        </authorList>
    </citation>
    <scope>NUCLEOTIDE SEQUENCE</scope>
    <source>
        <strain evidence="7">R05AC</strain>
    </source>
</reference>
<feature type="domain" description="Mechanosensitive ion channel MscS" evidence="6">
    <location>
        <begin position="286"/>
        <end position="352"/>
    </location>
</feature>
<dbReference type="EMBL" id="JATAAI010000016">
    <property type="protein sequence ID" value="KAK1740171.1"/>
    <property type="molecule type" value="Genomic_DNA"/>
</dbReference>
<evidence type="ECO:0000256" key="2">
    <source>
        <dbReference type="ARBA" id="ARBA00022692"/>
    </source>
</evidence>
<dbReference type="PANTHER" id="PTHR30566">
    <property type="entry name" value="YNAI-RELATED MECHANOSENSITIVE ION CHANNEL"/>
    <property type="match status" value="1"/>
</dbReference>
<proteinExistence type="predicted"/>
<evidence type="ECO:0000313" key="8">
    <source>
        <dbReference type="Proteomes" id="UP001224775"/>
    </source>
</evidence>
<keyword evidence="4 5" id="KW-0472">Membrane</keyword>
<keyword evidence="3 5" id="KW-1133">Transmembrane helix</keyword>
<accession>A0AAD9DAD6</accession>
<feature type="transmembrane region" description="Helical" evidence="5">
    <location>
        <begin position="263"/>
        <end position="281"/>
    </location>
</feature>
<dbReference type="InterPro" id="IPR023408">
    <property type="entry name" value="MscS_beta-dom_sf"/>
</dbReference>
<evidence type="ECO:0000256" key="3">
    <source>
        <dbReference type="ARBA" id="ARBA00022989"/>
    </source>
</evidence>
<organism evidence="7 8">
    <name type="scientific">Skeletonema marinoi</name>
    <dbReference type="NCBI Taxonomy" id="267567"/>
    <lineage>
        <taxon>Eukaryota</taxon>
        <taxon>Sar</taxon>
        <taxon>Stramenopiles</taxon>
        <taxon>Ochrophyta</taxon>
        <taxon>Bacillariophyta</taxon>
        <taxon>Coscinodiscophyceae</taxon>
        <taxon>Thalassiosirophycidae</taxon>
        <taxon>Thalassiosirales</taxon>
        <taxon>Skeletonemataceae</taxon>
        <taxon>Skeletonema</taxon>
        <taxon>Skeletonema marinoi-dohrnii complex</taxon>
    </lineage>
</organism>
<evidence type="ECO:0000256" key="1">
    <source>
        <dbReference type="ARBA" id="ARBA00004370"/>
    </source>
</evidence>
<dbReference type="InterPro" id="IPR010920">
    <property type="entry name" value="LSM_dom_sf"/>
</dbReference>
<dbReference type="Gene3D" id="2.30.30.60">
    <property type="match status" value="1"/>
</dbReference>
<keyword evidence="2 5" id="KW-0812">Transmembrane</keyword>
<comment type="caution">
    <text evidence="7">The sequence shown here is derived from an EMBL/GenBank/DDBJ whole genome shotgun (WGS) entry which is preliminary data.</text>
</comment>
<feature type="transmembrane region" description="Helical" evidence="5">
    <location>
        <begin position="239"/>
        <end position="257"/>
    </location>
</feature>
<sequence length="457" mass="50574">MSIRVLMLLRRFLGVGTNTNLGALHHSLKTKCCLENMGKYQAVKDSALAGKVTSAVASSALAGKITSICQVFVLSRDDIHQILTNVSEVIHAFDLSVLFIFGWMFVPAMGVVYAVLNEGKGKIKRVASRTELKKNTSAVDEQDEIDCSYESSYIYQFAVHVSQMAKLALLVYLCDIVVVALATIGYKAEEWGNVSNLFAKVLYTSWIAARIQSFKTHFLSRFMRKCPEECDKVLMVNRILDLTVLALLVVKIMGYFAMETGVALGSIAAFGTTSTLMISFASQELAKGVANGIEMAASDRFFEGDNVHFGDGTQGYIVKLGFLRTKVRKYDGAVLDVPNTQLGGQRLINVSKTKTCQVLTKIRFSYDDIQRIPDALEICKDEIKKACPKLIIDGKPFRAMISSFETQFVEVTFNTNFSLPPTGEGFWANRQEVFLAIDRGVKKAGLNYARPFDPAQK</sequence>
<dbReference type="PANTHER" id="PTHR30566:SF5">
    <property type="entry name" value="MECHANOSENSITIVE ION CHANNEL PROTEIN 1, MITOCHONDRIAL-RELATED"/>
    <property type="match status" value="1"/>
</dbReference>
<dbReference type="Proteomes" id="UP001224775">
    <property type="component" value="Unassembled WGS sequence"/>
</dbReference>
<feature type="transmembrane region" description="Helical" evidence="5">
    <location>
        <begin position="95"/>
        <end position="116"/>
    </location>
</feature>
<dbReference type="GO" id="GO:0055085">
    <property type="term" value="P:transmembrane transport"/>
    <property type="evidence" value="ECO:0007669"/>
    <property type="project" value="InterPro"/>
</dbReference>
<comment type="subcellular location">
    <subcellularLocation>
        <location evidence="1">Membrane</location>
    </subcellularLocation>
</comment>
<evidence type="ECO:0000313" key="7">
    <source>
        <dbReference type="EMBL" id="KAK1740171.1"/>
    </source>
</evidence>
<dbReference type="InterPro" id="IPR006685">
    <property type="entry name" value="MscS_channel_2nd"/>
</dbReference>
<dbReference type="GO" id="GO:0016020">
    <property type="term" value="C:membrane"/>
    <property type="evidence" value="ECO:0007669"/>
    <property type="project" value="UniProtKB-SubCell"/>
</dbReference>
<evidence type="ECO:0000256" key="5">
    <source>
        <dbReference type="SAM" id="Phobius"/>
    </source>
</evidence>
<dbReference type="Pfam" id="PF00924">
    <property type="entry name" value="MS_channel_2nd"/>
    <property type="match status" value="1"/>
</dbReference>
<dbReference type="SUPFAM" id="SSF50182">
    <property type="entry name" value="Sm-like ribonucleoproteins"/>
    <property type="match status" value="1"/>
</dbReference>
<gene>
    <name evidence="7" type="ORF">QTG54_009121</name>
</gene>
<evidence type="ECO:0000256" key="4">
    <source>
        <dbReference type="ARBA" id="ARBA00023136"/>
    </source>
</evidence>
<evidence type="ECO:0000259" key="6">
    <source>
        <dbReference type="Pfam" id="PF00924"/>
    </source>
</evidence>
<protein>
    <submittedName>
        <fullName evidence="7">Mechanosensitive ion channel family protein</fullName>
    </submittedName>
</protein>
<feature type="transmembrane region" description="Helical" evidence="5">
    <location>
        <begin position="167"/>
        <end position="186"/>
    </location>
</feature>
<dbReference type="AlphaFoldDB" id="A0AAD9DAD6"/>
<feature type="transmembrane region" description="Helical" evidence="5">
    <location>
        <begin position="198"/>
        <end position="218"/>
    </location>
</feature>
<name>A0AAD9DAD6_9STRA</name>
<keyword evidence="8" id="KW-1185">Reference proteome</keyword>